<reference evidence="1" key="1">
    <citation type="submission" date="2020-09" db="EMBL/GenBank/DDBJ databases">
        <title>Genome-Enabled Discovery of Anthraquinone Biosynthesis in Senna tora.</title>
        <authorList>
            <person name="Kang S.-H."/>
            <person name="Pandey R.P."/>
            <person name="Lee C.-M."/>
            <person name="Sim J.-S."/>
            <person name="Jeong J.-T."/>
            <person name="Choi B.-S."/>
            <person name="Jung M."/>
            <person name="Ginzburg D."/>
            <person name="Zhao K."/>
            <person name="Won S.Y."/>
            <person name="Oh T.-J."/>
            <person name="Yu Y."/>
            <person name="Kim N.-H."/>
            <person name="Lee O.R."/>
            <person name="Lee T.-H."/>
            <person name="Bashyal P."/>
            <person name="Kim T.-S."/>
            <person name="Lee W.-H."/>
            <person name="Kawkins C."/>
            <person name="Kim C.-K."/>
            <person name="Kim J.S."/>
            <person name="Ahn B.O."/>
            <person name="Rhee S.Y."/>
            <person name="Sohng J.K."/>
        </authorList>
    </citation>
    <scope>NUCLEOTIDE SEQUENCE</scope>
    <source>
        <tissue evidence="1">Leaf</tissue>
    </source>
</reference>
<comment type="caution">
    <text evidence="1">The sequence shown here is derived from an EMBL/GenBank/DDBJ whole genome shotgun (WGS) entry which is preliminary data.</text>
</comment>
<keyword evidence="2" id="KW-1185">Reference proteome</keyword>
<evidence type="ECO:0000313" key="2">
    <source>
        <dbReference type="Proteomes" id="UP000634136"/>
    </source>
</evidence>
<name>A0A834TAP7_9FABA</name>
<sequence>MRILQADKPSGWIHKFSLRISYGSLNQMKVHGSIRIIFDWSWMYTSNCCDASILINMDMRIVSKNDFTSPNITMDKHTHKVSHSA</sequence>
<dbReference type="AlphaFoldDB" id="A0A834TAP7"/>
<evidence type="ECO:0000313" key="1">
    <source>
        <dbReference type="EMBL" id="KAF7817795.1"/>
    </source>
</evidence>
<proteinExistence type="predicted"/>
<dbReference type="Proteomes" id="UP000634136">
    <property type="component" value="Unassembled WGS sequence"/>
</dbReference>
<accession>A0A834TAP7</accession>
<dbReference type="EMBL" id="JAAIUW010000008">
    <property type="protein sequence ID" value="KAF7817795.1"/>
    <property type="molecule type" value="Genomic_DNA"/>
</dbReference>
<gene>
    <name evidence="1" type="ORF">G2W53_023250</name>
</gene>
<protein>
    <submittedName>
        <fullName evidence="1">Uncharacterized protein</fullName>
    </submittedName>
</protein>
<dbReference type="OrthoDB" id="10360956at2759"/>
<organism evidence="1 2">
    <name type="scientific">Senna tora</name>
    <dbReference type="NCBI Taxonomy" id="362788"/>
    <lineage>
        <taxon>Eukaryota</taxon>
        <taxon>Viridiplantae</taxon>
        <taxon>Streptophyta</taxon>
        <taxon>Embryophyta</taxon>
        <taxon>Tracheophyta</taxon>
        <taxon>Spermatophyta</taxon>
        <taxon>Magnoliopsida</taxon>
        <taxon>eudicotyledons</taxon>
        <taxon>Gunneridae</taxon>
        <taxon>Pentapetalae</taxon>
        <taxon>rosids</taxon>
        <taxon>fabids</taxon>
        <taxon>Fabales</taxon>
        <taxon>Fabaceae</taxon>
        <taxon>Caesalpinioideae</taxon>
        <taxon>Cassia clade</taxon>
        <taxon>Senna</taxon>
    </lineage>
</organism>